<comment type="caution">
    <text evidence="1">The sequence shown here is derived from an EMBL/GenBank/DDBJ whole genome shotgun (WGS) entry which is preliminary data.</text>
</comment>
<keyword evidence="2" id="KW-1185">Reference proteome</keyword>
<gene>
    <name evidence="1" type="ORF">SPARVUS_LOCUS11831504</name>
</gene>
<organism evidence="1 2">
    <name type="scientific">Staurois parvus</name>
    <dbReference type="NCBI Taxonomy" id="386267"/>
    <lineage>
        <taxon>Eukaryota</taxon>
        <taxon>Metazoa</taxon>
        <taxon>Chordata</taxon>
        <taxon>Craniata</taxon>
        <taxon>Vertebrata</taxon>
        <taxon>Euteleostomi</taxon>
        <taxon>Amphibia</taxon>
        <taxon>Batrachia</taxon>
        <taxon>Anura</taxon>
        <taxon>Neobatrachia</taxon>
        <taxon>Ranoidea</taxon>
        <taxon>Ranidae</taxon>
        <taxon>Staurois</taxon>
    </lineage>
</organism>
<protein>
    <submittedName>
        <fullName evidence="1">Uncharacterized protein</fullName>
    </submittedName>
</protein>
<dbReference type="EMBL" id="CATNWA010016746">
    <property type="protein sequence ID" value="CAI9595088.1"/>
    <property type="molecule type" value="Genomic_DNA"/>
</dbReference>
<evidence type="ECO:0000313" key="1">
    <source>
        <dbReference type="EMBL" id="CAI9595088.1"/>
    </source>
</evidence>
<dbReference type="Proteomes" id="UP001162483">
    <property type="component" value="Unassembled WGS sequence"/>
</dbReference>
<evidence type="ECO:0000313" key="2">
    <source>
        <dbReference type="Proteomes" id="UP001162483"/>
    </source>
</evidence>
<sequence>MLIIVINTVTVYNFGTDHCINVTGDVRLPSSLLQSHYKSLITAISSIRNNSSIYTIVCRHYNFHATNQYTLIGIF</sequence>
<accession>A0ABN9FEL3</accession>
<name>A0ABN9FEL3_9NEOB</name>
<reference evidence="1" key="1">
    <citation type="submission" date="2023-05" db="EMBL/GenBank/DDBJ databases">
        <authorList>
            <person name="Stuckert A."/>
        </authorList>
    </citation>
    <scope>NUCLEOTIDE SEQUENCE</scope>
</reference>
<proteinExistence type="predicted"/>
<feature type="non-terminal residue" evidence="1">
    <location>
        <position position="75"/>
    </location>
</feature>